<proteinExistence type="inferred from homology"/>
<dbReference type="PIRSF" id="PIRSF039008">
    <property type="entry name" value="YjbJ"/>
    <property type="match status" value="1"/>
</dbReference>
<dbReference type="RefSeq" id="WP_012202308.1">
    <property type="nucleotide sequence ID" value="NZ_CAGKLB010000054.1"/>
</dbReference>
<dbReference type="GeneID" id="94689708"/>
<dbReference type="EMBL" id="JAWWMZ010000018">
    <property type="protein sequence ID" value="MDX4957552.1"/>
    <property type="molecule type" value="Genomic_DNA"/>
</dbReference>
<dbReference type="Proteomes" id="UP001287445">
    <property type="component" value="Unassembled WGS sequence"/>
</dbReference>
<dbReference type="InterPro" id="IPR026042">
    <property type="entry name" value="YjbJ"/>
</dbReference>
<name>A0A080NVD7_DELAC</name>
<evidence type="ECO:0000313" key="3">
    <source>
        <dbReference type="EMBL" id="MDX4957552.1"/>
    </source>
</evidence>
<sequence>MNEDRIKGNWKQFTGKIREQWGKLTDDDLDVIAGKREQFLGKLQERQGLARDAAEKQLTDWQKRNPDFRFED</sequence>
<gene>
    <name evidence="4" type="ORF">I6G66_22240</name>
    <name evidence="3" type="ORF">SGN30_29375</name>
</gene>
<accession>A0A080NVD7</accession>
<dbReference type="PANTHER" id="PTHR34977">
    <property type="entry name" value="UPF0337 PROTEIN YJBJ"/>
    <property type="match status" value="1"/>
</dbReference>
<evidence type="ECO:0000256" key="1">
    <source>
        <dbReference type="ARBA" id="ARBA00009129"/>
    </source>
</evidence>
<dbReference type="OMA" id="WERDTRW"/>
<dbReference type="Pfam" id="PF05532">
    <property type="entry name" value="CsbD"/>
    <property type="match status" value="1"/>
</dbReference>
<reference evidence="4 5" key="1">
    <citation type="submission" date="2020-12" db="EMBL/GenBank/DDBJ databases">
        <title>FDA dAtabase for Regulatory Grade micrObial Sequences (FDA-ARGOS): Supporting development and validation of Infectious Disease Dx tests.</title>
        <authorList>
            <person name="Sproer C."/>
            <person name="Gronow S."/>
            <person name="Severitt S."/>
            <person name="Schroder I."/>
            <person name="Tallon L."/>
            <person name="Sadzewicz L."/>
            <person name="Zhao X."/>
            <person name="Boylan J."/>
            <person name="Ott S."/>
            <person name="Bowen H."/>
            <person name="Vavikolanu K."/>
            <person name="Mehta A."/>
            <person name="Aluvathingal J."/>
            <person name="Nadendla S."/>
            <person name="Lowell S."/>
            <person name="Myers T."/>
            <person name="Yan Y."/>
            <person name="Sichtig H."/>
        </authorList>
    </citation>
    <scope>NUCLEOTIDE SEQUENCE [LARGE SCALE GENOMIC DNA]</scope>
    <source>
        <strain evidence="4 5">FDAARGOS_909</strain>
    </source>
</reference>
<dbReference type="InterPro" id="IPR050423">
    <property type="entry name" value="UPF0337_stress_rsp"/>
</dbReference>
<dbReference type="SUPFAM" id="SSF69047">
    <property type="entry name" value="Hypothetical protein YjbJ"/>
    <property type="match status" value="1"/>
</dbReference>
<dbReference type="InterPro" id="IPR008462">
    <property type="entry name" value="CsbD"/>
</dbReference>
<organism evidence="4 5">
    <name type="scientific">Delftia acidovorans</name>
    <name type="common">Pseudomonas acidovorans</name>
    <name type="synonym">Comamonas acidovorans</name>
    <dbReference type="NCBI Taxonomy" id="80866"/>
    <lineage>
        <taxon>Bacteria</taxon>
        <taxon>Pseudomonadati</taxon>
        <taxon>Pseudomonadota</taxon>
        <taxon>Betaproteobacteria</taxon>
        <taxon>Burkholderiales</taxon>
        <taxon>Comamonadaceae</taxon>
        <taxon>Delftia</taxon>
    </lineage>
</organism>
<dbReference type="Proteomes" id="UP000594778">
    <property type="component" value="Chromosome"/>
</dbReference>
<protein>
    <submittedName>
        <fullName evidence="4">CsbD family protein</fullName>
    </submittedName>
</protein>
<evidence type="ECO:0000313" key="5">
    <source>
        <dbReference type="Proteomes" id="UP000594778"/>
    </source>
</evidence>
<dbReference type="AlphaFoldDB" id="A0A080NVD7"/>
<comment type="similarity">
    <text evidence="1">Belongs to the UPF0337 (CsbD) family.</text>
</comment>
<evidence type="ECO:0000259" key="2">
    <source>
        <dbReference type="Pfam" id="PF05532"/>
    </source>
</evidence>
<evidence type="ECO:0000313" key="4">
    <source>
        <dbReference type="EMBL" id="QPS06998.1"/>
    </source>
</evidence>
<dbReference type="InterPro" id="IPR036629">
    <property type="entry name" value="YjbJ_sf"/>
</dbReference>
<feature type="domain" description="CsbD-like" evidence="2">
    <location>
        <begin position="4"/>
        <end position="56"/>
    </location>
</feature>
<dbReference type="Gene3D" id="1.10.1470.10">
    <property type="entry name" value="YjbJ"/>
    <property type="match status" value="1"/>
</dbReference>
<reference evidence="3" key="2">
    <citation type="submission" date="2023-11" db="EMBL/GenBank/DDBJ databases">
        <title>Identification and selenium tolerance of Delftia acidovorans R3-25.</title>
        <authorList>
            <person name="Zhang S."/>
            <person name="Liu Y."/>
            <person name="Guo Y."/>
        </authorList>
    </citation>
    <scope>NUCLEOTIDE SEQUENCE</scope>
    <source>
        <strain evidence="3">R3-25</strain>
    </source>
</reference>
<dbReference type="EMBL" id="CP065668">
    <property type="protein sequence ID" value="QPS06998.1"/>
    <property type="molecule type" value="Genomic_DNA"/>
</dbReference>
<dbReference type="PANTHER" id="PTHR34977:SF1">
    <property type="entry name" value="UPF0337 PROTEIN YJBJ"/>
    <property type="match status" value="1"/>
</dbReference>